<comment type="caution">
    <text evidence="2">The sequence shown here is derived from an EMBL/GenBank/DDBJ whole genome shotgun (WGS) entry which is preliminary data.</text>
</comment>
<accession>A0A5J5FYX6</accession>
<dbReference type="InterPro" id="IPR036610">
    <property type="entry name" value="PEBP-like_sf"/>
</dbReference>
<feature type="signal peptide" evidence="1">
    <location>
        <begin position="1"/>
        <end position="23"/>
    </location>
</feature>
<dbReference type="CDD" id="cd00865">
    <property type="entry name" value="PEBP_bact_arch"/>
    <property type="match status" value="1"/>
</dbReference>
<name>A0A5J5FYX6_9GAMM</name>
<keyword evidence="3" id="KW-1185">Reference proteome</keyword>
<reference evidence="2 3" key="1">
    <citation type="submission" date="2019-09" db="EMBL/GenBank/DDBJ databases">
        <authorList>
            <person name="Li Y."/>
        </authorList>
    </citation>
    <scope>NUCLEOTIDE SEQUENCE [LARGE SCALE GENOMIC DNA]</scope>
    <source>
        <strain evidence="2 3">L3-3HA</strain>
    </source>
</reference>
<evidence type="ECO:0000313" key="3">
    <source>
        <dbReference type="Proteomes" id="UP000335415"/>
    </source>
</evidence>
<sequence length="230" mass="25020">MIRLTTAQISAAMAFFFSITAAATQPLTVWADDIDPALELPARYAACRLSAPRQISPAAGENPALRWSAGPQGTKSWLLIMQDLDVPQELSDINQAARIIPANAARRAFTHWLLTDIPPEVHAIPAGVEGSARAPQGLPLVKTRYGVRQPNGFAAFMRNGPYGGYKGPCPPWNDEKPHRYKFSVFALNISRAAGRPLTEQSLMQSIQPHILAAGSLQVSYSLHNLNSFAH</sequence>
<dbReference type="OrthoDB" id="9797506at2"/>
<dbReference type="RefSeq" id="WP_150435573.1">
    <property type="nucleotide sequence ID" value="NZ_VYKJ01000006.1"/>
</dbReference>
<dbReference type="Pfam" id="PF01161">
    <property type="entry name" value="PBP"/>
    <property type="match status" value="1"/>
</dbReference>
<dbReference type="Proteomes" id="UP000335415">
    <property type="component" value="Unassembled WGS sequence"/>
</dbReference>
<proteinExistence type="predicted"/>
<dbReference type="AlphaFoldDB" id="A0A5J5FYX6"/>
<dbReference type="Gene3D" id="3.90.280.10">
    <property type="entry name" value="PEBP-like"/>
    <property type="match status" value="1"/>
</dbReference>
<dbReference type="EMBL" id="VYKJ01000006">
    <property type="protein sequence ID" value="KAA8999430.1"/>
    <property type="molecule type" value="Genomic_DNA"/>
</dbReference>
<evidence type="ECO:0000313" key="2">
    <source>
        <dbReference type="EMBL" id="KAA8999430.1"/>
    </source>
</evidence>
<dbReference type="InterPro" id="IPR008914">
    <property type="entry name" value="PEBP"/>
</dbReference>
<feature type="chain" id="PRO_5023912475" evidence="1">
    <location>
        <begin position="24"/>
        <end position="230"/>
    </location>
</feature>
<gene>
    <name evidence="2" type="ORF">FJU30_13940</name>
</gene>
<dbReference type="InterPro" id="IPR005247">
    <property type="entry name" value="YbhB_YbcL/LppC-like"/>
</dbReference>
<organism evidence="2 3">
    <name type="scientific">Affinibrenneria salicis</name>
    <dbReference type="NCBI Taxonomy" id="2590031"/>
    <lineage>
        <taxon>Bacteria</taxon>
        <taxon>Pseudomonadati</taxon>
        <taxon>Pseudomonadota</taxon>
        <taxon>Gammaproteobacteria</taxon>
        <taxon>Enterobacterales</taxon>
        <taxon>Pectobacteriaceae</taxon>
        <taxon>Affinibrenneria</taxon>
    </lineage>
</organism>
<dbReference type="NCBIfam" id="TIGR00481">
    <property type="entry name" value="YbhB/YbcL family Raf kinase inhibitor-like protein"/>
    <property type="match status" value="1"/>
</dbReference>
<protein>
    <submittedName>
        <fullName evidence="2">YbhB/YbcL family Raf kinase inhibitor-like protein</fullName>
    </submittedName>
</protein>
<dbReference type="SUPFAM" id="SSF49777">
    <property type="entry name" value="PEBP-like"/>
    <property type="match status" value="1"/>
</dbReference>
<evidence type="ECO:0000256" key="1">
    <source>
        <dbReference type="SAM" id="SignalP"/>
    </source>
</evidence>
<keyword evidence="1" id="KW-0732">Signal</keyword>